<dbReference type="AlphaFoldDB" id="A0A9D2NFF5"/>
<evidence type="ECO:0000313" key="2">
    <source>
        <dbReference type="Proteomes" id="UP000823891"/>
    </source>
</evidence>
<comment type="caution">
    <text evidence="1">The sequence shown here is derived from an EMBL/GenBank/DDBJ whole genome shotgun (WGS) entry which is preliminary data.</text>
</comment>
<organism evidence="1 2">
    <name type="scientific">Candidatus Eisenbergiella merdavium</name>
    <dbReference type="NCBI Taxonomy" id="2838551"/>
    <lineage>
        <taxon>Bacteria</taxon>
        <taxon>Bacillati</taxon>
        <taxon>Bacillota</taxon>
        <taxon>Clostridia</taxon>
        <taxon>Lachnospirales</taxon>
        <taxon>Lachnospiraceae</taxon>
        <taxon>Eisenbergiella</taxon>
    </lineage>
</organism>
<dbReference type="InterPro" id="IPR009229">
    <property type="entry name" value="AgrD"/>
</dbReference>
<evidence type="ECO:0000313" key="1">
    <source>
        <dbReference type="EMBL" id="HJC23241.1"/>
    </source>
</evidence>
<dbReference type="Proteomes" id="UP000823891">
    <property type="component" value="Unassembled WGS sequence"/>
</dbReference>
<name>A0A9D2NFF5_9FIRM</name>
<accession>A0A9D2NFF5</accession>
<reference evidence="1" key="2">
    <citation type="submission" date="2021-04" db="EMBL/GenBank/DDBJ databases">
        <authorList>
            <person name="Gilroy R."/>
        </authorList>
    </citation>
    <scope>NUCLEOTIDE SEQUENCE</scope>
    <source>
        <strain evidence="1">USAMLcec2-132</strain>
    </source>
</reference>
<gene>
    <name evidence="1" type="ORF">H9761_05995</name>
</gene>
<dbReference type="EMBL" id="DWWS01000021">
    <property type="protein sequence ID" value="HJC23241.1"/>
    <property type="molecule type" value="Genomic_DNA"/>
</dbReference>
<proteinExistence type="predicted"/>
<protein>
    <submittedName>
        <fullName evidence="1">Cyclic lactone autoinducer peptide</fullName>
    </submittedName>
</protein>
<sequence length="47" mass="5506">MKNNKNLASKVLKRMVQQTLKISASTRCVMGFHQPKQPKQVSRFRNF</sequence>
<dbReference type="NCBIfam" id="TIGR04223">
    <property type="entry name" value="quorum_AgrD"/>
    <property type="match status" value="1"/>
</dbReference>
<reference evidence="1" key="1">
    <citation type="journal article" date="2021" name="PeerJ">
        <title>Extensive microbial diversity within the chicken gut microbiome revealed by metagenomics and culture.</title>
        <authorList>
            <person name="Gilroy R."/>
            <person name="Ravi A."/>
            <person name="Getino M."/>
            <person name="Pursley I."/>
            <person name="Horton D.L."/>
            <person name="Alikhan N.F."/>
            <person name="Baker D."/>
            <person name="Gharbi K."/>
            <person name="Hall N."/>
            <person name="Watson M."/>
            <person name="Adriaenssens E.M."/>
            <person name="Foster-Nyarko E."/>
            <person name="Jarju S."/>
            <person name="Secka A."/>
            <person name="Antonio M."/>
            <person name="Oren A."/>
            <person name="Chaudhuri R.R."/>
            <person name="La Ragione R."/>
            <person name="Hildebrand F."/>
            <person name="Pallen M.J."/>
        </authorList>
    </citation>
    <scope>NUCLEOTIDE SEQUENCE</scope>
    <source>
        <strain evidence="1">USAMLcec2-132</strain>
    </source>
</reference>